<comment type="cofactor">
    <cofactor evidence="4">
        <name>Mg(2+)</name>
        <dbReference type="ChEBI" id="CHEBI:18420"/>
    </cofactor>
    <text evidence="4">Binds 1 Mg(2+) ion per subunit.</text>
</comment>
<evidence type="ECO:0000256" key="4">
    <source>
        <dbReference type="RuleBase" id="RU367045"/>
    </source>
</evidence>
<keyword evidence="4" id="KW-0813">Transport</keyword>
<protein>
    <recommendedName>
        <fullName evidence="4">Vesicle-fusing ATPase</fullName>
        <ecNumber evidence="4">3.6.4.6</ecNumber>
    </recommendedName>
</protein>
<dbReference type="Gene3D" id="3.40.50.300">
    <property type="entry name" value="P-loop containing nucleotide triphosphate hydrolases"/>
    <property type="match status" value="1"/>
</dbReference>
<comment type="catalytic activity">
    <reaction evidence="4">
        <text>ATP + H2O = ADP + phosphate + H(+)</text>
        <dbReference type="Rhea" id="RHEA:13065"/>
        <dbReference type="ChEBI" id="CHEBI:15377"/>
        <dbReference type="ChEBI" id="CHEBI:15378"/>
        <dbReference type="ChEBI" id="CHEBI:30616"/>
        <dbReference type="ChEBI" id="CHEBI:43474"/>
        <dbReference type="ChEBI" id="CHEBI:456216"/>
        <dbReference type="EC" id="3.6.4.6"/>
    </reaction>
</comment>
<dbReference type="GO" id="GO:0006891">
    <property type="term" value="P:intra-Golgi vesicle-mediated transport"/>
    <property type="evidence" value="ECO:0007669"/>
    <property type="project" value="TreeGrafter"/>
</dbReference>
<keyword evidence="4" id="KW-0931">ER-Golgi transport</keyword>
<dbReference type="Gramene" id="RZC72367">
    <property type="protein sequence ID" value="RZC72367"/>
    <property type="gene ID" value="C5167_035559"/>
</dbReference>
<dbReference type="InterPro" id="IPR003959">
    <property type="entry name" value="ATPase_AAA_core"/>
</dbReference>
<evidence type="ECO:0000259" key="5">
    <source>
        <dbReference type="Pfam" id="PF00004"/>
    </source>
</evidence>
<evidence type="ECO:0000256" key="2">
    <source>
        <dbReference type="ARBA" id="ARBA00022741"/>
    </source>
</evidence>
<proteinExistence type="inferred from homology"/>
<dbReference type="PANTHER" id="PTHR23078">
    <property type="entry name" value="VESICULAR-FUSION PROTEIN NSF"/>
    <property type="match status" value="1"/>
</dbReference>
<dbReference type="Proteomes" id="UP000316621">
    <property type="component" value="Chromosome 7"/>
</dbReference>
<evidence type="ECO:0000256" key="1">
    <source>
        <dbReference type="ARBA" id="ARBA00006914"/>
    </source>
</evidence>
<evidence type="ECO:0000313" key="7">
    <source>
        <dbReference type="Proteomes" id="UP000316621"/>
    </source>
</evidence>
<evidence type="ECO:0000256" key="3">
    <source>
        <dbReference type="ARBA" id="ARBA00022840"/>
    </source>
</evidence>
<comment type="similarity">
    <text evidence="1 4">Belongs to the AAA ATPase family.</text>
</comment>
<accession>A0A4Y7KHN1</accession>
<feature type="domain" description="ATPase AAA-type core" evidence="5">
    <location>
        <begin position="113"/>
        <end position="167"/>
    </location>
</feature>
<dbReference type="STRING" id="3469.A0A4Y7KHN1"/>
<dbReference type="GO" id="GO:0035494">
    <property type="term" value="P:SNARE complex disassembly"/>
    <property type="evidence" value="ECO:0007669"/>
    <property type="project" value="InterPro"/>
</dbReference>
<dbReference type="EMBL" id="CM010721">
    <property type="protein sequence ID" value="RZC72367.1"/>
    <property type="molecule type" value="Genomic_DNA"/>
</dbReference>
<name>A0A4Y7KHN1_PAPSO</name>
<dbReference type="AlphaFoldDB" id="A0A4Y7KHN1"/>
<dbReference type="GO" id="GO:0043001">
    <property type="term" value="P:Golgi to plasma membrane protein transport"/>
    <property type="evidence" value="ECO:0007669"/>
    <property type="project" value="TreeGrafter"/>
</dbReference>
<comment type="subcellular location">
    <subcellularLocation>
        <location evidence="4">Cytoplasm</location>
    </subcellularLocation>
</comment>
<keyword evidence="4" id="KW-0653">Protein transport</keyword>
<dbReference type="PANTHER" id="PTHR23078:SF3">
    <property type="entry name" value="VESICLE-FUSING ATPASE"/>
    <property type="match status" value="1"/>
</dbReference>
<keyword evidence="4" id="KW-0479">Metal-binding</keyword>
<dbReference type="GO" id="GO:0005795">
    <property type="term" value="C:Golgi stack"/>
    <property type="evidence" value="ECO:0007669"/>
    <property type="project" value="TreeGrafter"/>
</dbReference>
<keyword evidence="3 4" id="KW-0067">ATP-binding</keyword>
<gene>
    <name evidence="6" type="ORF">C5167_035559</name>
</gene>
<dbReference type="InterPro" id="IPR027417">
    <property type="entry name" value="P-loop_NTPase"/>
</dbReference>
<keyword evidence="4" id="KW-0378">Hydrolase</keyword>
<keyword evidence="4" id="KW-0963">Cytoplasm</keyword>
<dbReference type="GO" id="GO:0005524">
    <property type="term" value="F:ATP binding"/>
    <property type="evidence" value="ECO:0007669"/>
    <property type="project" value="UniProtKB-UniRule"/>
</dbReference>
<dbReference type="GO" id="GO:0046872">
    <property type="term" value="F:metal ion binding"/>
    <property type="evidence" value="ECO:0007669"/>
    <property type="project" value="UniProtKB-UniRule"/>
</dbReference>
<keyword evidence="2 4" id="KW-0547">Nucleotide-binding</keyword>
<comment type="function">
    <text evidence="4">Required for vesicle-mediated transport. Catalyzes the fusion of transport vesicles within the Golgi cisternae. Is also required for transport from the endoplasmic reticulum to the Golgi stack. Seems to function as a fusion protein required for the delivery of cargo proteins to all compartments of the Golgi stack independent of vesicle origin.</text>
</comment>
<dbReference type="SUPFAM" id="SSF54585">
    <property type="entry name" value="Cdc48 domain 2-like"/>
    <property type="match status" value="1"/>
</dbReference>
<evidence type="ECO:0000313" key="6">
    <source>
        <dbReference type="EMBL" id="RZC72367.1"/>
    </source>
</evidence>
<dbReference type="SUPFAM" id="SSF52540">
    <property type="entry name" value="P-loop containing nucleoside triphosphate hydrolases"/>
    <property type="match status" value="1"/>
</dbReference>
<organism evidence="6 7">
    <name type="scientific">Papaver somniferum</name>
    <name type="common">Opium poppy</name>
    <dbReference type="NCBI Taxonomy" id="3469"/>
    <lineage>
        <taxon>Eukaryota</taxon>
        <taxon>Viridiplantae</taxon>
        <taxon>Streptophyta</taxon>
        <taxon>Embryophyta</taxon>
        <taxon>Tracheophyta</taxon>
        <taxon>Spermatophyta</taxon>
        <taxon>Magnoliopsida</taxon>
        <taxon>Ranunculales</taxon>
        <taxon>Papaveraceae</taxon>
        <taxon>Papaveroideae</taxon>
        <taxon>Papaver</taxon>
    </lineage>
</organism>
<dbReference type="InterPro" id="IPR039812">
    <property type="entry name" value="Vesicle-fus_ATPase"/>
</dbReference>
<keyword evidence="4" id="KW-0460">Magnesium</keyword>
<dbReference type="EC" id="3.6.4.6" evidence="4"/>
<sequence>MDLCSICEKKNWQFMFAIGSFSDFVGENQAMRSQVWLPFFDSAYQVMTTRQMVSFECHGTNYIFTVNQAAVEGGEKSNYLERGMIPSETYFFFEASNASSIKVVFHFPHNMRVIVNGPEVLSKFVGETEKNVRDLFFDAENDQRTLGDQSELHVIIFDEIDVICKVNDGRLRTSGEASPRSTKKDWV</sequence>
<dbReference type="Pfam" id="PF00004">
    <property type="entry name" value="AAA"/>
    <property type="match status" value="1"/>
</dbReference>
<reference evidence="6 7" key="1">
    <citation type="journal article" date="2018" name="Science">
        <title>The opium poppy genome and morphinan production.</title>
        <authorList>
            <person name="Guo L."/>
            <person name="Winzer T."/>
            <person name="Yang X."/>
            <person name="Li Y."/>
            <person name="Ning Z."/>
            <person name="He Z."/>
            <person name="Teodor R."/>
            <person name="Lu Y."/>
            <person name="Bowser T.A."/>
            <person name="Graham I.A."/>
            <person name="Ye K."/>
        </authorList>
    </citation>
    <scope>NUCLEOTIDE SEQUENCE [LARGE SCALE GENOMIC DNA]</scope>
    <source>
        <strain evidence="7">cv. HN1</strain>
        <tissue evidence="6">Leaves</tissue>
    </source>
</reference>
<dbReference type="GO" id="GO:0016887">
    <property type="term" value="F:ATP hydrolysis activity"/>
    <property type="evidence" value="ECO:0007669"/>
    <property type="project" value="InterPro"/>
</dbReference>
<keyword evidence="7" id="KW-1185">Reference proteome</keyword>
<dbReference type="InterPro" id="IPR029067">
    <property type="entry name" value="CDC48_domain_2-like_sf"/>
</dbReference>